<dbReference type="Gene3D" id="1.10.287.370">
    <property type="match status" value="1"/>
</dbReference>
<proteinExistence type="predicted"/>
<reference evidence="3" key="1">
    <citation type="submission" date="2022-11" db="UniProtKB">
        <authorList>
            <consortium name="WormBaseParasite"/>
        </authorList>
    </citation>
    <scope>IDENTIFICATION</scope>
</reference>
<comment type="subunit">
    <text evidence="1">Heterohexamer of two PFD-alpha type and four PFD-beta type subunits.</text>
</comment>
<accession>A0A914Z985</accession>
<dbReference type="Proteomes" id="UP000887577">
    <property type="component" value="Unplaced"/>
</dbReference>
<evidence type="ECO:0000313" key="3">
    <source>
        <dbReference type="WBParaSite" id="PSU_v2.g8375.t1"/>
    </source>
</evidence>
<dbReference type="WBParaSite" id="PSU_v2.g8375.t1">
    <property type="protein sequence ID" value="PSU_v2.g8375.t1"/>
    <property type="gene ID" value="PSU_v2.g8375"/>
</dbReference>
<dbReference type="Pfam" id="PF02996">
    <property type="entry name" value="Prefoldin"/>
    <property type="match status" value="1"/>
</dbReference>
<evidence type="ECO:0000256" key="1">
    <source>
        <dbReference type="ARBA" id="ARBA00011695"/>
    </source>
</evidence>
<dbReference type="InterPro" id="IPR004127">
    <property type="entry name" value="Prefoldin_subunit_alpha"/>
</dbReference>
<dbReference type="InterPro" id="IPR009053">
    <property type="entry name" value="Prefoldin"/>
</dbReference>
<name>A0A914Z985_9BILA</name>
<organism evidence="2 3">
    <name type="scientific">Panagrolaimus superbus</name>
    <dbReference type="NCBI Taxonomy" id="310955"/>
    <lineage>
        <taxon>Eukaryota</taxon>
        <taxon>Metazoa</taxon>
        <taxon>Ecdysozoa</taxon>
        <taxon>Nematoda</taxon>
        <taxon>Chromadorea</taxon>
        <taxon>Rhabditida</taxon>
        <taxon>Tylenchina</taxon>
        <taxon>Panagrolaimomorpha</taxon>
        <taxon>Panagrolaimoidea</taxon>
        <taxon>Panagrolaimidae</taxon>
        <taxon>Panagrolaimus</taxon>
    </lineage>
</organism>
<evidence type="ECO:0000313" key="2">
    <source>
        <dbReference type="Proteomes" id="UP000887577"/>
    </source>
</evidence>
<keyword evidence="2" id="KW-1185">Reference proteome</keyword>
<sequence>MAMINDKVIQHEGFIQDRQLELMKKMEEYNKLGIEVTEYKRIIQFCKRYLINEEEPAPRKKKVLIGLSNDVFTRAVVSSESKIAIRLHEDLFAEMSMPKAIAYSERRIQYLKAVSKRVRSECHFLQSQLNILLLGLDVLSNK</sequence>
<protein>
    <submittedName>
        <fullName evidence="3">Uncharacterized protein</fullName>
    </submittedName>
</protein>
<dbReference type="SUPFAM" id="SSF46579">
    <property type="entry name" value="Prefoldin"/>
    <property type="match status" value="1"/>
</dbReference>
<dbReference type="AlphaFoldDB" id="A0A914Z985"/>